<proteinExistence type="predicted"/>
<keyword evidence="1" id="KW-0808">Transferase</keyword>
<organism evidence="3 4">
    <name type="scientific">Hibiscus syriacus</name>
    <name type="common">Rose of Sharon</name>
    <dbReference type="NCBI Taxonomy" id="106335"/>
    <lineage>
        <taxon>Eukaryota</taxon>
        <taxon>Viridiplantae</taxon>
        <taxon>Streptophyta</taxon>
        <taxon>Embryophyta</taxon>
        <taxon>Tracheophyta</taxon>
        <taxon>Spermatophyta</taxon>
        <taxon>Magnoliopsida</taxon>
        <taxon>eudicotyledons</taxon>
        <taxon>Gunneridae</taxon>
        <taxon>Pentapetalae</taxon>
        <taxon>rosids</taxon>
        <taxon>malvids</taxon>
        <taxon>Malvales</taxon>
        <taxon>Malvaceae</taxon>
        <taxon>Malvoideae</taxon>
        <taxon>Hibiscus</taxon>
    </lineage>
</organism>
<keyword evidence="2" id="KW-0012">Acyltransferase</keyword>
<evidence type="ECO:0000313" key="4">
    <source>
        <dbReference type="Proteomes" id="UP000436088"/>
    </source>
</evidence>
<accession>A0A6A2X4H7</accession>
<dbReference type="Proteomes" id="UP000436088">
    <property type="component" value="Unassembled WGS sequence"/>
</dbReference>
<reference evidence="3" key="1">
    <citation type="submission" date="2019-09" db="EMBL/GenBank/DDBJ databases">
        <title>Draft genome information of white flower Hibiscus syriacus.</title>
        <authorList>
            <person name="Kim Y.-M."/>
        </authorList>
    </citation>
    <scope>NUCLEOTIDE SEQUENCE [LARGE SCALE GENOMIC DNA]</scope>
    <source>
        <strain evidence="3">YM2019G1</strain>
    </source>
</reference>
<evidence type="ECO:0000256" key="1">
    <source>
        <dbReference type="ARBA" id="ARBA00022679"/>
    </source>
</evidence>
<evidence type="ECO:0000256" key="2">
    <source>
        <dbReference type="ARBA" id="ARBA00023315"/>
    </source>
</evidence>
<protein>
    <submittedName>
        <fullName evidence="3">HXXXD-type acyl-transferase family protein</fullName>
    </submittedName>
</protein>
<dbReference type="GO" id="GO:0016747">
    <property type="term" value="F:acyltransferase activity, transferring groups other than amino-acyl groups"/>
    <property type="evidence" value="ECO:0007669"/>
    <property type="project" value="UniProtKB-ARBA"/>
</dbReference>
<dbReference type="Pfam" id="PF02458">
    <property type="entry name" value="Transferase"/>
    <property type="match status" value="2"/>
</dbReference>
<name>A0A6A2X4H7_HIBSY</name>
<dbReference type="Gene3D" id="3.30.559.10">
    <property type="entry name" value="Chloramphenicol acetyltransferase-like domain"/>
    <property type="match status" value="2"/>
</dbReference>
<keyword evidence="4" id="KW-1185">Reference proteome</keyword>
<gene>
    <name evidence="3" type="ORF">F3Y22_tig00112217pilonHSYRG00172</name>
</gene>
<dbReference type="EMBL" id="VEPZ02001519">
    <property type="protein sequence ID" value="KAE8669791.1"/>
    <property type="molecule type" value="Genomic_DNA"/>
</dbReference>
<dbReference type="PANTHER" id="PTHR31625">
    <property type="match status" value="1"/>
</dbReference>
<comment type="caution">
    <text evidence="3">The sequence shown here is derived from an EMBL/GenBank/DDBJ whole genome shotgun (WGS) entry which is preliminary data.</text>
</comment>
<dbReference type="SUPFAM" id="SSF52777">
    <property type="entry name" value="CoA-dependent acyltransferases"/>
    <property type="match status" value="1"/>
</dbReference>
<dbReference type="InterPro" id="IPR023213">
    <property type="entry name" value="CAT-like_dom_sf"/>
</dbReference>
<dbReference type="InterPro" id="IPR051504">
    <property type="entry name" value="Plant_metabolite_acyltrans"/>
</dbReference>
<evidence type="ECO:0000313" key="3">
    <source>
        <dbReference type="EMBL" id="KAE8669791.1"/>
    </source>
</evidence>
<dbReference type="AlphaFoldDB" id="A0A6A2X4H7"/>
<sequence>MIYLKNWFDSMGSDSDTAKKSLNIFPDKGEAASLVRATIEITREDLKTLRERVLSKLPDTGKEDLHLSTFVLTYAYITTCIVRSRRGNGDRDVAFGFTIDCRPRLDPPVPENYFGNCNTISSGMEKKLSFLLECYERLKTNPFQAISVAGSPGFGVYGSDFGWGKPVKVDVVSIDKNEAVSLAESRDGSRGVEVGLALKKHEMEKFFSLFLSEF</sequence>